<dbReference type="Pfam" id="PF13411">
    <property type="entry name" value="MerR_1"/>
    <property type="match status" value="1"/>
</dbReference>
<keyword evidence="4" id="KW-0804">Transcription</keyword>
<dbReference type="Gene3D" id="1.10.1660.10">
    <property type="match status" value="1"/>
</dbReference>
<protein>
    <submittedName>
        <fullName evidence="6">MerR family transcriptional regulator</fullName>
    </submittedName>
</protein>
<comment type="caution">
    <text evidence="6">The sequence shown here is derived from an EMBL/GenBank/DDBJ whole genome shotgun (WGS) entry which is preliminary data.</text>
</comment>
<dbReference type="SMART" id="SM00422">
    <property type="entry name" value="HTH_MERR"/>
    <property type="match status" value="1"/>
</dbReference>
<name>A0ABU9VXU4_9CLOT</name>
<evidence type="ECO:0000259" key="5">
    <source>
        <dbReference type="PROSITE" id="PS50937"/>
    </source>
</evidence>
<dbReference type="Proteomes" id="UP001407405">
    <property type="component" value="Unassembled WGS sequence"/>
</dbReference>
<organism evidence="6 7">
    <name type="scientific">Anoxynatronum sibiricum</name>
    <dbReference type="NCBI Taxonomy" id="210623"/>
    <lineage>
        <taxon>Bacteria</taxon>
        <taxon>Bacillati</taxon>
        <taxon>Bacillota</taxon>
        <taxon>Clostridia</taxon>
        <taxon>Eubacteriales</taxon>
        <taxon>Clostridiaceae</taxon>
        <taxon>Anoxynatronum</taxon>
    </lineage>
</organism>
<evidence type="ECO:0000256" key="4">
    <source>
        <dbReference type="ARBA" id="ARBA00023163"/>
    </source>
</evidence>
<sequence length="274" mass="31577">MYRISHFAKMVGLPQSKIRFYEKNGLLDVHRDENGYRYFTPGDAFRINAFRVLTQYGFTVEQAVGLIDQRQSSESFIQSLEKQRNHLHHQIQLMNKRYETTDRVIKLLQAGMENPMVLEEVEDHLYVLASVGLDFSISDETEKALQQLAELLPITAYARIIHRDDLLSSHPAINPSYSLALPVSKAGMLGEHTRAHVRRLTMGTCVRYYREKTRQESAQKESFRDLFNFLEEHQLKVVSDVLLLPSFLNLDGKGRDIEIVYVPVAPVQLVASKR</sequence>
<accession>A0ABU9VXU4</accession>
<evidence type="ECO:0000256" key="3">
    <source>
        <dbReference type="ARBA" id="ARBA00023125"/>
    </source>
</evidence>
<dbReference type="SUPFAM" id="SSF46955">
    <property type="entry name" value="Putative DNA-binding domain"/>
    <property type="match status" value="1"/>
</dbReference>
<dbReference type="RefSeq" id="WP_343187098.1">
    <property type="nucleotide sequence ID" value="NZ_JBCITM010000021.1"/>
</dbReference>
<dbReference type="CDD" id="cd00592">
    <property type="entry name" value="HTH_MerR-like"/>
    <property type="match status" value="1"/>
</dbReference>
<evidence type="ECO:0000256" key="1">
    <source>
        <dbReference type="ARBA" id="ARBA00022491"/>
    </source>
</evidence>
<keyword evidence="1" id="KW-0678">Repressor</keyword>
<evidence type="ECO:0000256" key="2">
    <source>
        <dbReference type="ARBA" id="ARBA00023015"/>
    </source>
</evidence>
<keyword evidence="3" id="KW-0238">DNA-binding</keyword>
<evidence type="ECO:0000313" key="6">
    <source>
        <dbReference type="EMBL" id="MEN1761813.1"/>
    </source>
</evidence>
<keyword evidence="7" id="KW-1185">Reference proteome</keyword>
<dbReference type="PROSITE" id="PS50937">
    <property type="entry name" value="HTH_MERR_2"/>
    <property type="match status" value="1"/>
</dbReference>
<dbReference type="EMBL" id="JBCITM010000021">
    <property type="protein sequence ID" value="MEN1761813.1"/>
    <property type="molecule type" value="Genomic_DNA"/>
</dbReference>
<proteinExistence type="predicted"/>
<dbReference type="PANTHER" id="PTHR30204">
    <property type="entry name" value="REDOX-CYCLING DRUG-SENSING TRANSCRIPTIONAL ACTIVATOR SOXR"/>
    <property type="match status" value="1"/>
</dbReference>
<dbReference type="InterPro" id="IPR000551">
    <property type="entry name" value="MerR-type_HTH_dom"/>
</dbReference>
<dbReference type="InterPro" id="IPR047057">
    <property type="entry name" value="MerR_fam"/>
</dbReference>
<dbReference type="PANTHER" id="PTHR30204:SF69">
    <property type="entry name" value="MERR-FAMILY TRANSCRIPTIONAL REGULATOR"/>
    <property type="match status" value="1"/>
</dbReference>
<gene>
    <name evidence="6" type="ORF">AAIG11_15100</name>
</gene>
<dbReference type="InterPro" id="IPR009061">
    <property type="entry name" value="DNA-bd_dom_put_sf"/>
</dbReference>
<evidence type="ECO:0000313" key="7">
    <source>
        <dbReference type="Proteomes" id="UP001407405"/>
    </source>
</evidence>
<feature type="domain" description="HTH merR-type" evidence="5">
    <location>
        <begin position="1"/>
        <end position="69"/>
    </location>
</feature>
<reference evidence="6 7" key="1">
    <citation type="submission" date="2024-04" db="EMBL/GenBank/DDBJ databases">
        <title>Genome sequencing and metabolic network reconstruction of aminoacids and betaine degradation by Anoxynatronum sibiricum.</title>
        <authorList>
            <person name="Detkova E.N."/>
            <person name="Boltjanskaja Y.V."/>
            <person name="Mardanov A.V."/>
            <person name="Kevbrin V."/>
        </authorList>
    </citation>
    <scope>NUCLEOTIDE SEQUENCE [LARGE SCALE GENOMIC DNA]</scope>
    <source>
        <strain evidence="6 7">Z-7981</strain>
    </source>
</reference>
<keyword evidence="2" id="KW-0805">Transcription regulation</keyword>